<dbReference type="Pfam" id="PF05336">
    <property type="entry name" value="rhaM"/>
    <property type="match status" value="1"/>
</dbReference>
<dbReference type="GO" id="GO:0016857">
    <property type="term" value="F:racemase and epimerase activity, acting on carbohydrates and derivatives"/>
    <property type="evidence" value="ECO:0007669"/>
    <property type="project" value="InterPro"/>
</dbReference>
<dbReference type="RefSeq" id="WP_140851819.1">
    <property type="nucleotide sequence ID" value="NZ_RCZC01000007.1"/>
</dbReference>
<dbReference type="InterPro" id="IPR011008">
    <property type="entry name" value="Dimeric_a/b-barrel"/>
</dbReference>
<dbReference type="Gene3D" id="3.30.70.100">
    <property type="match status" value="1"/>
</dbReference>
<dbReference type="InterPro" id="IPR052996">
    <property type="entry name" value="Carb_Metab_Mutarotase"/>
</dbReference>
<sequence>MSVSEAKPPLTRHVLLLDLHDDPEAIAAYRHWHRPGGPPAPVSRAIRAEGIAALEIWQVGDRLVMMMETTPDFDPAGKAERDSADPEIQAWEALMDRFQRRLRFAAEGQKWVEAERIYTLDEQP</sequence>
<dbReference type="AlphaFoldDB" id="A0A502FJI1"/>
<keyword evidence="2" id="KW-1185">Reference proteome</keyword>
<dbReference type="Proteomes" id="UP000319931">
    <property type="component" value="Unassembled WGS sequence"/>
</dbReference>
<dbReference type="PANTHER" id="PTHR43239:SF1">
    <property type="entry name" value="UPF0734 PROTEIN DDB_G0273871_DDB_G0273177"/>
    <property type="match status" value="1"/>
</dbReference>
<name>A0A502FJI1_9SPHN</name>
<reference evidence="1 2" key="1">
    <citation type="journal article" date="2019" name="Environ. Microbiol.">
        <title>Species interactions and distinct microbial communities in high Arctic permafrost affected cryosols are associated with the CH4 and CO2 gas fluxes.</title>
        <authorList>
            <person name="Altshuler I."/>
            <person name="Hamel J."/>
            <person name="Turney S."/>
            <person name="Magnuson E."/>
            <person name="Levesque R."/>
            <person name="Greer C."/>
            <person name="Whyte L.G."/>
        </authorList>
    </citation>
    <scope>NUCLEOTIDE SEQUENCE [LARGE SCALE GENOMIC DNA]</scope>
    <source>
        <strain evidence="1 2">E6.1</strain>
    </source>
</reference>
<dbReference type="SUPFAM" id="SSF54909">
    <property type="entry name" value="Dimeric alpha+beta barrel"/>
    <property type="match status" value="1"/>
</dbReference>
<gene>
    <name evidence="1" type="ORF">EAH76_18805</name>
</gene>
<accession>A0A502FJI1</accession>
<protein>
    <submittedName>
        <fullName evidence="1">L-rhamnose mutarotase</fullName>
    </submittedName>
</protein>
<organism evidence="1 2">
    <name type="scientific">Sphingomonas glacialis</name>
    <dbReference type="NCBI Taxonomy" id="658225"/>
    <lineage>
        <taxon>Bacteria</taxon>
        <taxon>Pseudomonadati</taxon>
        <taxon>Pseudomonadota</taxon>
        <taxon>Alphaproteobacteria</taxon>
        <taxon>Sphingomonadales</taxon>
        <taxon>Sphingomonadaceae</taxon>
        <taxon>Sphingomonas</taxon>
    </lineage>
</organism>
<evidence type="ECO:0000313" key="1">
    <source>
        <dbReference type="EMBL" id="TPG49392.1"/>
    </source>
</evidence>
<dbReference type="OrthoDB" id="7272712at2"/>
<evidence type="ECO:0000313" key="2">
    <source>
        <dbReference type="Proteomes" id="UP000319931"/>
    </source>
</evidence>
<dbReference type="PANTHER" id="PTHR43239">
    <property type="entry name" value="UPF0734 PROTEIN DDB_G0273871/DDB_G0273177"/>
    <property type="match status" value="1"/>
</dbReference>
<comment type="caution">
    <text evidence="1">The sequence shown here is derived from an EMBL/GenBank/DDBJ whole genome shotgun (WGS) entry which is preliminary data.</text>
</comment>
<dbReference type="InterPro" id="IPR008000">
    <property type="entry name" value="Rham/fucose_mutarotase"/>
</dbReference>
<dbReference type="EMBL" id="RCZC01000007">
    <property type="protein sequence ID" value="TPG49392.1"/>
    <property type="molecule type" value="Genomic_DNA"/>
</dbReference>
<proteinExistence type="predicted"/>